<evidence type="ECO:0000256" key="3">
    <source>
        <dbReference type="ARBA" id="ARBA00022448"/>
    </source>
</evidence>
<accession>A0ABY2PK42</accession>
<dbReference type="EMBL" id="SRZK01000035">
    <property type="protein sequence ID" value="TGZ11206.1"/>
    <property type="molecule type" value="Genomic_DNA"/>
</dbReference>
<dbReference type="Proteomes" id="UP000306274">
    <property type="component" value="Unassembled WGS sequence"/>
</dbReference>
<evidence type="ECO:0000256" key="7">
    <source>
        <dbReference type="RuleBase" id="RU000477"/>
    </source>
</evidence>
<keyword evidence="4 7" id="KW-0812">Transmembrane</keyword>
<reference evidence="9 10" key="1">
    <citation type="submission" date="2019-04" db="EMBL/GenBank/DDBJ databases">
        <title>Streptomyces rhizosphaericola sp. nov., an actinobacterium isolated from the wheat rhizosphere.</title>
        <authorList>
            <person name="Vargas Hoyos H.A."/>
            <person name="Santos S.N."/>
            <person name="Genuario D.B."/>
            <person name="Melo I.S."/>
            <person name="Da Silva L.J."/>
            <person name="Da Silva F.S.P."/>
            <person name="Zucchi T.D."/>
        </authorList>
    </citation>
    <scope>NUCLEOTIDE SEQUENCE [LARGE SCALE GENOMIC DNA]</scope>
    <source>
        <strain evidence="9 10">1AS2c</strain>
    </source>
</reference>
<dbReference type="SUPFAM" id="SSF81338">
    <property type="entry name" value="Aquaporin-like"/>
    <property type="match status" value="1"/>
</dbReference>
<feature type="non-terminal residue" evidence="9">
    <location>
        <position position="132"/>
    </location>
</feature>
<sequence length="132" mass="13348">MALRVRCEFGLTAVLLLGVVTGVRWLFAPDGYGGGGAAFTVLGAGVGVLLAVLMLSGPGRRSGAHLNPAVTLALWRLGAFPGRDVLPYCLAQLGGSVTGTWLAAVVWGPVVARPPVGYAAVRPGPGWGEGAV</sequence>
<gene>
    <name evidence="9" type="ORF">E5Z02_06040</name>
</gene>
<comment type="similarity">
    <text evidence="2 7">Belongs to the MIP/aquaporin (TC 1.A.8) family.</text>
</comment>
<evidence type="ECO:0000256" key="6">
    <source>
        <dbReference type="ARBA" id="ARBA00023136"/>
    </source>
</evidence>
<dbReference type="PRINTS" id="PR00783">
    <property type="entry name" value="MINTRINSICP"/>
</dbReference>
<evidence type="ECO:0000256" key="8">
    <source>
        <dbReference type="SAM" id="Phobius"/>
    </source>
</evidence>
<organism evidence="9 10">
    <name type="scientific">Streptomyces rhizosphaericola</name>
    <dbReference type="NCBI Taxonomy" id="2564098"/>
    <lineage>
        <taxon>Bacteria</taxon>
        <taxon>Bacillati</taxon>
        <taxon>Actinomycetota</taxon>
        <taxon>Actinomycetes</taxon>
        <taxon>Kitasatosporales</taxon>
        <taxon>Streptomycetaceae</taxon>
        <taxon>Streptomyces</taxon>
    </lineage>
</organism>
<dbReference type="PANTHER" id="PTHR43829">
    <property type="entry name" value="AQUAPORIN OR AQUAGLYCEROPORIN RELATED"/>
    <property type="match status" value="1"/>
</dbReference>
<feature type="transmembrane region" description="Helical" evidence="8">
    <location>
        <begin position="33"/>
        <end position="55"/>
    </location>
</feature>
<name>A0ABY2PK42_9ACTN</name>
<keyword evidence="6 8" id="KW-0472">Membrane</keyword>
<comment type="caution">
    <text evidence="9">The sequence shown here is derived from an EMBL/GenBank/DDBJ whole genome shotgun (WGS) entry which is preliminary data.</text>
</comment>
<evidence type="ECO:0000256" key="1">
    <source>
        <dbReference type="ARBA" id="ARBA00004141"/>
    </source>
</evidence>
<evidence type="ECO:0000313" key="9">
    <source>
        <dbReference type="EMBL" id="TGZ11206.1"/>
    </source>
</evidence>
<evidence type="ECO:0000256" key="5">
    <source>
        <dbReference type="ARBA" id="ARBA00022989"/>
    </source>
</evidence>
<protein>
    <recommendedName>
        <fullName evidence="11">Aquaporin family protein</fullName>
    </recommendedName>
</protein>
<dbReference type="PANTHER" id="PTHR43829:SF9">
    <property type="entry name" value="AQUAPORIN-9"/>
    <property type="match status" value="1"/>
</dbReference>
<dbReference type="PROSITE" id="PS00221">
    <property type="entry name" value="MIP"/>
    <property type="match status" value="1"/>
</dbReference>
<dbReference type="InterPro" id="IPR022357">
    <property type="entry name" value="MIP_CS"/>
</dbReference>
<dbReference type="Gene3D" id="1.20.1080.10">
    <property type="entry name" value="Glycerol uptake facilitator protein"/>
    <property type="match status" value="1"/>
</dbReference>
<evidence type="ECO:0000313" key="10">
    <source>
        <dbReference type="Proteomes" id="UP000306274"/>
    </source>
</evidence>
<dbReference type="Pfam" id="PF00230">
    <property type="entry name" value="MIP"/>
    <property type="match status" value="1"/>
</dbReference>
<dbReference type="InterPro" id="IPR000425">
    <property type="entry name" value="MIP"/>
</dbReference>
<proteinExistence type="inferred from homology"/>
<keyword evidence="10" id="KW-1185">Reference proteome</keyword>
<evidence type="ECO:0000256" key="4">
    <source>
        <dbReference type="ARBA" id="ARBA00022692"/>
    </source>
</evidence>
<evidence type="ECO:0000256" key="2">
    <source>
        <dbReference type="ARBA" id="ARBA00006175"/>
    </source>
</evidence>
<dbReference type="InterPro" id="IPR050363">
    <property type="entry name" value="MIP/Aquaporin"/>
</dbReference>
<evidence type="ECO:0008006" key="11">
    <source>
        <dbReference type="Google" id="ProtNLM"/>
    </source>
</evidence>
<keyword evidence="3 7" id="KW-0813">Transport</keyword>
<dbReference type="InterPro" id="IPR023271">
    <property type="entry name" value="Aquaporin-like"/>
</dbReference>
<keyword evidence="5 8" id="KW-1133">Transmembrane helix</keyword>
<feature type="transmembrane region" description="Helical" evidence="8">
    <location>
        <begin position="7"/>
        <end position="27"/>
    </location>
</feature>
<comment type="subcellular location">
    <subcellularLocation>
        <location evidence="1">Membrane</location>
        <topology evidence="1">Multi-pass membrane protein</topology>
    </subcellularLocation>
</comment>